<reference evidence="2 3" key="1">
    <citation type="journal article" date="2016" name="Nat. Commun.">
        <title>Thousands of microbial genomes shed light on interconnected biogeochemical processes in an aquifer system.</title>
        <authorList>
            <person name="Anantharaman K."/>
            <person name="Brown C.T."/>
            <person name="Hug L.A."/>
            <person name="Sharon I."/>
            <person name="Castelle C.J."/>
            <person name="Probst A.J."/>
            <person name="Thomas B.C."/>
            <person name="Singh A."/>
            <person name="Wilkins M.J."/>
            <person name="Karaoz U."/>
            <person name="Brodie E.L."/>
            <person name="Williams K.H."/>
            <person name="Hubbard S.S."/>
            <person name="Banfield J.F."/>
        </authorList>
    </citation>
    <scope>NUCLEOTIDE SEQUENCE [LARGE SCALE GENOMIC DNA]</scope>
</reference>
<organism evidence="2 3">
    <name type="scientific">Candidatus Aquicultor primus</name>
    <dbReference type="NCBI Taxonomy" id="1797195"/>
    <lineage>
        <taxon>Bacteria</taxon>
        <taxon>Bacillati</taxon>
        <taxon>Actinomycetota</taxon>
        <taxon>Candidatus Aquicultoria</taxon>
        <taxon>Candidatus Aquicultorales</taxon>
        <taxon>Candidatus Aquicultoraceae</taxon>
        <taxon>Candidatus Aquicultor</taxon>
    </lineage>
</organism>
<feature type="domain" description="Glycosyltransferase 2-like" evidence="1">
    <location>
        <begin position="7"/>
        <end position="167"/>
    </location>
</feature>
<sequence>MAQPVASIIIPIHNEESFLAEALAELQSGLETTGVAYELILCENGSTDKTRELAFSLAEEQPHTRLLTTDSPDYGGAMKMGVLAANGPHIIVFDIDYSSVRFMNEALVLLEDYDVVLASKLAPGTEDKRGLARQTITRGFSLVLKILFNTKLSDTHGMKAFRRKKIESLVLQSRMSKDLFDTELILRAERNGLKIKEIPVVIEEKRAARSSILKRIPRTVFGLLRLRYFFTIESQRERSA</sequence>
<dbReference type="InterPro" id="IPR029044">
    <property type="entry name" value="Nucleotide-diphossugar_trans"/>
</dbReference>
<gene>
    <name evidence="2" type="ORF">A2074_05620</name>
</gene>
<dbReference type="PANTHER" id="PTHR10859:SF91">
    <property type="entry name" value="DOLICHYL-PHOSPHATE BETA-GLUCOSYLTRANSFERASE"/>
    <property type="match status" value="1"/>
</dbReference>
<dbReference type="InterPro" id="IPR001173">
    <property type="entry name" value="Glyco_trans_2-like"/>
</dbReference>
<dbReference type="EMBL" id="MELI01000047">
    <property type="protein sequence ID" value="OFW34349.1"/>
    <property type="molecule type" value="Genomic_DNA"/>
</dbReference>
<dbReference type="CDD" id="cd04179">
    <property type="entry name" value="DPM_DPG-synthase_like"/>
    <property type="match status" value="1"/>
</dbReference>
<dbReference type="AlphaFoldDB" id="A0A1F2UMX6"/>
<dbReference type="SUPFAM" id="SSF53448">
    <property type="entry name" value="Nucleotide-diphospho-sugar transferases"/>
    <property type="match status" value="1"/>
</dbReference>
<protein>
    <recommendedName>
        <fullName evidence="1">Glycosyltransferase 2-like domain-containing protein</fullName>
    </recommendedName>
</protein>
<dbReference type="Proteomes" id="UP000178086">
    <property type="component" value="Unassembled WGS sequence"/>
</dbReference>
<dbReference type="GO" id="GO:0006487">
    <property type="term" value="P:protein N-linked glycosylation"/>
    <property type="evidence" value="ECO:0007669"/>
    <property type="project" value="TreeGrafter"/>
</dbReference>
<accession>A0A1F2UMX6</accession>
<dbReference type="Pfam" id="PF00535">
    <property type="entry name" value="Glycos_transf_2"/>
    <property type="match status" value="1"/>
</dbReference>
<proteinExistence type="predicted"/>
<name>A0A1F2UMX6_9ACTN</name>
<evidence type="ECO:0000313" key="2">
    <source>
        <dbReference type="EMBL" id="OFW34349.1"/>
    </source>
</evidence>
<dbReference type="Gene3D" id="3.90.550.10">
    <property type="entry name" value="Spore Coat Polysaccharide Biosynthesis Protein SpsA, Chain A"/>
    <property type="match status" value="1"/>
</dbReference>
<dbReference type="PANTHER" id="PTHR10859">
    <property type="entry name" value="GLYCOSYL TRANSFERASE"/>
    <property type="match status" value="1"/>
</dbReference>
<evidence type="ECO:0000313" key="3">
    <source>
        <dbReference type="Proteomes" id="UP000178086"/>
    </source>
</evidence>
<evidence type="ECO:0000259" key="1">
    <source>
        <dbReference type="Pfam" id="PF00535"/>
    </source>
</evidence>
<comment type="caution">
    <text evidence="2">The sequence shown here is derived from an EMBL/GenBank/DDBJ whole genome shotgun (WGS) entry which is preliminary data.</text>
</comment>